<dbReference type="InterPro" id="IPR036192">
    <property type="entry name" value="Cell_div_ZapA-like_sf"/>
</dbReference>
<keyword evidence="6" id="KW-0131">Cell cycle</keyword>
<dbReference type="GO" id="GO:0000917">
    <property type="term" value="P:division septum assembly"/>
    <property type="evidence" value="ECO:0007669"/>
    <property type="project" value="UniProtKB-KW"/>
</dbReference>
<dbReference type="GO" id="GO:0032153">
    <property type="term" value="C:cell division site"/>
    <property type="evidence" value="ECO:0007669"/>
    <property type="project" value="TreeGrafter"/>
</dbReference>
<dbReference type="GO" id="GO:0043093">
    <property type="term" value="P:FtsZ-dependent cytokinesis"/>
    <property type="evidence" value="ECO:0007669"/>
    <property type="project" value="TreeGrafter"/>
</dbReference>
<reference evidence="10" key="1">
    <citation type="submission" date="2018-05" db="EMBL/GenBank/DDBJ databases">
        <authorList>
            <person name="Lanie J.A."/>
            <person name="Ng W.-L."/>
            <person name="Kazmierczak K.M."/>
            <person name="Andrzejewski T.M."/>
            <person name="Davidsen T.M."/>
            <person name="Wayne K.J."/>
            <person name="Tettelin H."/>
            <person name="Glass J.I."/>
            <person name="Rusch D."/>
            <person name="Podicherti R."/>
            <person name="Tsui H.-C.T."/>
            <person name="Winkler M.E."/>
        </authorList>
    </citation>
    <scope>NUCLEOTIDE SEQUENCE</scope>
</reference>
<organism evidence="10">
    <name type="scientific">marine metagenome</name>
    <dbReference type="NCBI Taxonomy" id="408172"/>
    <lineage>
        <taxon>unclassified sequences</taxon>
        <taxon>metagenomes</taxon>
        <taxon>ecological metagenomes</taxon>
    </lineage>
</organism>
<evidence type="ECO:0000256" key="5">
    <source>
        <dbReference type="ARBA" id="ARBA00023210"/>
    </source>
</evidence>
<comment type="subunit">
    <text evidence="8">Homodimer. Interacts with FtsZ.</text>
</comment>
<keyword evidence="4" id="KW-0132">Cell division</keyword>
<name>A0A382JP44_9ZZZZ</name>
<dbReference type="EMBL" id="UINC01075109">
    <property type="protein sequence ID" value="SVC12973.1"/>
    <property type="molecule type" value="Genomic_DNA"/>
</dbReference>
<dbReference type="SUPFAM" id="SSF102829">
    <property type="entry name" value="Cell division protein ZapA-like"/>
    <property type="match status" value="1"/>
</dbReference>
<sequence>VKEGKKQSVTVRIAGEEHAIRSNAEPDYTKLCAEYVDRRIHEIKKQVGALESHKTTILAALSITDELFQAQDGSEKTEERIAERISELATRLEERVNRGDE</sequence>
<accession>A0A382JP44</accession>
<evidence type="ECO:0000256" key="3">
    <source>
        <dbReference type="ARBA" id="ARBA00022490"/>
    </source>
</evidence>
<dbReference type="Pfam" id="PF05164">
    <property type="entry name" value="ZapA"/>
    <property type="match status" value="1"/>
</dbReference>
<evidence type="ECO:0000256" key="7">
    <source>
        <dbReference type="ARBA" id="ARBA00024910"/>
    </source>
</evidence>
<comment type="subcellular location">
    <subcellularLocation>
        <location evidence="1">Cytoplasm</location>
    </subcellularLocation>
</comment>
<dbReference type="PANTHER" id="PTHR34981">
    <property type="entry name" value="CELL DIVISION PROTEIN ZAPA"/>
    <property type="match status" value="1"/>
</dbReference>
<feature type="non-terminal residue" evidence="10">
    <location>
        <position position="1"/>
    </location>
</feature>
<dbReference type="GO" id="GO:0030428">
    <property type="term" value="C:cell septum"/>
    <property type="evidence" value="ECO:0007669"/>
    <property type="project" value="TreeGrafter"/>
</dbReference>
<evidence type="ECO:0000256" key="6">
    <source>
        <dbReference type="ARBA" id="ARBA00023306"/>
    </source>
</evidence>
<dbReference type="GO" id="GO:0005829">
    <property type="term" value="C:cytosol"/>
    <property type="evidence" value="ECO:0007669"/>
    <property type="project" value="TreeGrafter"/>
</dbReference>
<gene>
    <name evidence="10" type="ORF">METZ01_LOCUS265827</name>
</gene>
<keyword evidence="3" id="KW-0963">Cytoplasm</keyword>
<dbReference type="AlphaFoldDB" id="A0A382JP44"/>
<dbReference type="InterPro" id="IPR053712">
    <property type="entry name" value="Bac_CellDiv_Activator"/>
</dbReference>
<protein>
    <recommendedName>
        <fullName evidence="2">Cell division protein ZapA</fullName>
    </recommendedName>
    <alternativeName>
        <fullName evidence="9">Z ring-associated protein ZapA</fullName>
    </alternativeName>
</protein>
<evidence type="ECO:0000256" key="4">
    <source>
        <dbReference type="ARBA" id="ARBA00022618"/>
    </source>
</evidence>
<proteinExistence type="predicted"/>
<keyword evidence="5" id="KW-0717">Septation</keyword>
<dbReference type="PANTHER" id="PTHR34981:SF1">
    <property type="entry name" value="CELL DIVISION PROTEIN ZAPA"/>
    <property type="match status" value="1"/>
</dbReference>
<dbReference type="GO" id="GO:0000921">
    <property type="term" value="P:septin ring assembly"/>
    <property type="evidence" value="ECO:0007669"/>
    <property type="project" value="TreeGrafter"/>
</dbReference>
<evidence type="ECO:0000256" key="8">
    <source>
        <dbReference type="ARBA" id="ARBA00026068"/>
    </source>
</evidence>
<dbReference type="Gene3D" id="6.10.250.790">
    <property type="match status" value="1"/>
</dbReference>
<comment type="function">
    <text evidence="7">Activator of cell division through the inhibition of FtsZ GTPase activity, therefore promoting FtsZ assembly into bundles of protofilaments necessary for the formation of the division Z ring. It is recruited early at mid-cell but it is not essential for cell division.</text>
</comment>
<evidence type="ECO:0000256" key="2">
    <source>
        <dbReference type="ARBA" id="ARBA00015195"/>
    </source>
</evidence>
<evidence type="ECO:0000256" key="1">
    <source>
        <dbReference type="ARBA" id="ARBA00004496"/>
    </source>
</evidence>
<evidence type="ECO:0000256" key="9">
    <source>
        <dbReference type="ARBA" id="ARBA00033158"/>
    </source>
</evidence>
<dbReference type="InterPro" id="IPR007838">
    <property type="entry name" value="Cell_div_ZapA-like"/>
</dbReference>
<evidence type="ECO:0000313" key="10">
    <source>
        <dbReference type="EMBL" id="SVC12973.1"/>
    </source>
</evidence>